<organism evidence="1 2">
    <name type="scientific">Desulfosalsimonas propionicica</name>
    <dbReference type="NCBI Taxonomy" id="332175"/>
    <lineage>
        <taxon>Bacteria</taxon>
        <taxon>Pseudomonadati</taxon>
        <taxon>Thermodesulfobacteriota</taxon>
        <taxon>Desulfobacteria</taxon>
        <taxon>Desulfobacterales</taxon>
        <taxon>Desulfosalsimonadaceae</taxon>
        <taxon>Desulfosalsimonas</taxon>
    </lineage>
</organism>
<evidence type="ECO:0000313" key="2">
    <source>
        <dbReference type="Proteomes" id="UP000525298"/>
    </source>
</evidence>
<dbReference type="RefSeq" id="WP_181549985.1">
    <property type="nucleotide sequence ID" value="NZ_JACDUS010000001.1"/>
</dbReference>
<dbReference type="EMBL" id="JACDUS010000001">
    <property type="protein sequence ID" value="MBA2880342.1"/>
    <property type="molecule type" value="Genomic_DNA"/>
</dbReference>
<name>A0A7W0C761_9BACT</name>
<gene>
    <name evidence="1" type="ORF">HNR65_000649</name>
</gene>
<protein>
    <submittedName>
        <fullName evidence="1">Uncharacterized protein</fullName>
    </submittedName>
</protein>
<reference evidence="1 2" key="1">
    <citation type="submission" date="2020-07" db="EMBL/GenBank/DDBJ databases">
        <title>Genomic Encyclopedia of Type Strains, Phase IV (KMG-IV): sequencing the most valuable type-strain genomes for metagenomic binning, comparative biology and taxonomic classification.</title>
        <authorList>
            <person name="Goeker M."/>
        </authorList>
    </citation>
    <scope>NUCLEOTIDE SEQUENCE [LARGE SCALE GENOMIC DNA]</scope>
    <source>
        <strain evidence="1 2">DSM 17721</strain>
    </source>
</reference>
<comment type="caution">
    <text evidence="1">The sequence shown here is derived from an EMBL/GenBank/DDBJ whole genome shotgun (WGS) entry which is preliminary data.</text>
</comment>
<dbReference type="Proteomes" id="UP000525298">
    <property type="component" value="Unassembled WGS sequence"/>
</dbReference>
<proteinExistence type="predicted"/>
<keyword evidence="2" id="KW-1185">Reference proteome</keyword>
<accession>A0A7W0C761</accession>
<sequence length="178" mass="19843">MEEQDQQEQHPEKSAVEKAGEDLFNFAVDREDIRELMAQLPENADVNATTVEYELPLLKIITVGWAAPYLMENSRHKPELMEVYWNAVRAFSQNLSGTAGLMTGQDIDYFGVVKQRFHTYLAAMEANSGAGDPAAVIGPEFAEACGNRDDVFTVLIGSRMFVGTVNCVREYLKAFSII</sequence>
<evidence type="ECO:0000313" key="1">
    <source>
        <dbReference type="EMBL" id="MBA2880342.1"/>
    </source>
</evidence>
<dbReference type="AlphaFoldDB" id="A0A7W0C761"/>